<dbReference type="Proteomes" id="UP000057088">
    <property type="component" value="Chromosome 2"/>
</dbReference>
<accession>A0ABM6RLT8</accession>
<gene>
    <name evidence="1" type="ORF">AL536_22570</name>
</gene>
<evidence type="ECO:0000313" key="2">
    <source>
        <dbReference type="Proteomes" id="UP000057088"/>
    </source>
</evidence>
<dbReference type="EMBL" id="CP014035">
    <property type="protein sequence ID" value="AUV47419.1"/>
    <property type="molecule type" value="Genomic_DNA"/>
</dbReference>
<protein>
    <submittedName>
        <fullName evidence="1">Uncharacterized protein</fullName>
    </submittedName>
</protein>
<name>A0ABM6RLT8_VIBFL</name>
<evidence type="ECO:0000313" key="1">
    <source>
        <dbReference type="EMBL" id="AUV47419.1"/>
    </source>
</evidence>
<organism evidence="1 2">
    <name type="scientific">Vibrio fluvialis</name>
    <dbReference type="NCBI Taxonomy" id="676"/>
    <lineage>
        <taxon>Bacteria</taxon>
        <taxon>Pseudomonadati</taxon>
        <taxon>Pseudomonadota</taxon>
        <taxon>Gammaproteobacteria</taxon>
        <taxon>Vibrionales</taxon>
        <taxon>Vibrionaceae</taxon>
        <taxon>Vibrio</taxon>
    </lineage>
</organism>
<reference evidence="2" key="1">
    <citation type="submission" date="2015-12" db="EMBL/GenBank/DDBJ databases">
        <title>FDA dAtabase for Regulatory Grade micrObial Sequences (FDA-ARGOS): Supporting development and validation of Infectious Disease Dx tests.</title>
        <authorList>
            <person name="Hoffmann M."/>
            <person name="Allard M."/>
            <person name="Evans P."/>
            <person name="Brown E."/>
            <person name="Tallon L.J."/>
            <person name="Sadzewicz L."/>
            <person name="Sengamalay N."/>
            <person name="Ott S."/>
            <person name="Godinez A."/>
            <person name="Nagaraj S."/>
            <person name="Vyas G."/>
            <person name="Aluvathingal J."/>
            <person name="Nadendla S."/>
            <person name="Geyer C."/>
            <person name="Sichtig H."/>
        </authorList>
    </citation>
    <scope>NUCLEOTIDE SEQUENCE [LARGE SCALE GENOMIC DNA]</scope>
    <source>
        <strain evidence="2">ATCC 33809</strain>
    </source>
</reference>
<proteinExistence type="predicted"/>
<sequence>MPQYLQGSYAWVRHSITCRLVQTRVDTLCLNLQTLCQGFHLSSSRLHLEYSNAVLYKCHWFLTV</sequence>
<keyword evidence="2" id="KW-1185">Reference proteome</keyword>